<dbReference type="SUPFAM" id="SSF82919">
    <property type="entry name" value="Zn-finger domain of Sec23/24"/>
    <property type="match status" value="1"/>
</dbReference>
<feature type="domain" description="VWFA" evidence="1">
    <location>
        <begin position="150"/>
        <end position="359"/>
    </location>
</feature>
<dbReference type="Gene3D" id="2.30.30.380">
    <property type="entry name" value="Zn-finger domain of Sec23/24"/>
    <property type="match status" value="1"/>
</dbReference>
<dbReference type="Pfam" id="PF13519">
    <property type="entry name" value="VWA_2"/>
    <property type="match status" value="1"/>
</dbReference>
<accession>A0A8S4A7B9</accession>
<proteinExistence type="predicted"/>
<gene>
    <name evidence="2" type="ORF">CUNI_LOCUS19759</name>
</gene>
<dbReference type="EMBL" id="CAJHNH020006902">
    <property type="protein sequence ID" value="CAG5134201.1"/>
    <property type="molecule type" value="Genomic_DNA"/>
</dbReference>
<evidence type="ECO:0000313" key="2">
    <source>
        <dbReference type="EMBL" id="CAG5134201.1"/>
    </source>
</evidence>
<dbReference type="GO" id="GO:0000149">
    <property type="term" value="F:SNARE binding"/>
    <property type="evidence" value="ECO:0007669"/>
    <property type="project" value="TreeGrafter"/>
</dbReference>
<name>A0A8S4A7B9_9EUPU</name>
<dbReference type="InterPro" id="IPR050550">
    <property type="entry name" value="SEC23_SEC24_subfamily"/>
</dbReference>
<dbReference type="OrthoDB" id="6088638at2759"/>
<evidence type="ECO:0000259" key="1">
    <source>
        <dbReference type="PROSITE" id="PS50234"/>
    </source>
</evidence>
<keyword evidence="3" id="KW-1185">Reference proteome</keyword>
<dbReference type="PANTHER" id="PTHR13803:SF36">
    <property type="entry name" value="TYPE A VON WILLEBRAND FACTOR DOMAIN-CONTAINING PROTEIN"/>
    <property type="match status" value="1"/>
</dbReference>
<dbReference type="InterPro" id="IPR002035">
    <property type="entry name" value="VWF_A"/>
</dbReference>
<sequence>MDFGSEYILDAEEEEEEAEDFREDLYYGDYSGFECEIMDLVEEEETETHNNIKKATTNTVKLEMKKLQEETDLKIEKSKLVKCKGDSCGAVYSHLSKKDEEKKVWTCNFCTHENDFKAELPDLSDKSDIMYVDDTSNIPELIPPDSCKQKIIFVIDTSSSMCQTKPVKSHSFIHAIIRLSQSQPETRVGLVTFQEDVNVYGDGSKFVTVQGDQLKHKDELVAIGKKESDLRPVHESAASLKEKIALLDELGRTALGPALVIAQTMAADVEGSKVILCTDGVANIGLGRLEDITEIEINSFYSGIITDSLISGVSVTLICVDNAGLNTRLGQVPTETGGMLEKIQATELDAKLTEELSRATVAVNTDVSFIVHKDLYVSDTKNPSLRCSTHLQKLGNLQLDKQVSFSFAFKPSNPQEQPPAQPNSTGTL</sequence>
<dbReference type="PANTHER" id="PTHR13803">
    <property type="entry name" value="SEC24-RELATED PROTEIN"/>
    <property type="match status" value="1"/>
</dbReference>
<evidence type="ECO:0000313" key="3">
    <source>
        <dbReference type="Proteomes" id="UP000678393"/>
    </source>
</evidence>
<dbReference type="GO" id="GO:0090110">
    <property type="term" value="P:COPII-coated vesicle cargo loading"/>
    <property type="evidence" value="ECO:0007669"/>
    <property type="project" value="TreeGrafter"/>
</dbReference>
<dbReference type="Proteomes" id="UP000678393">
    <property type="component" value="Unassembled WGS sequence"/>
</dbReference>
<dbReference type="InterPro" id="IPR006895">
    <property type="entry name" value="Znf_Sec23_Sec24"/>
</dbReference>
<dbReference type="InterPro" id="IPR036174">
    <property type="entry name" value="Znf_Sec23_Sec24_sf"/>
</dbReference>
<feature type="non-terminal residue" evidence="2">
    <location>
        <position position="428"/>
    </location>
</feature>
<dbReference type="InterPro" id="IPR036465">
    <property type="entry name" value="vWFA_dom_sf"/>
</dbReference>
<dbReference type="Pfam" id="PF04810">
    <property type="entry name" value="zf-Sec23_Sec24"/>
    <property type="match status" value="1"/>
</dbReference>
<dbReference type="SUPFAM" id="SSF53300">
    <property type="entry name" value="vWA-like"/>
    <property type="match status" value="1"/>
</dbReference>
<organism evidence="2 3">
    <name type="scientific">Candidula unifasciata</name>
    <dbReference type="NCBI Taxonomy" id="100452"/>
    <lineage>
        <taxon>Eukaryota</taxon>
        <taxon>Metazoa</taxon>
        <taxon>Spiralia</taxon>
        <taxon>Lophotrochozoa</taxon>
        <taxon>Mollusca</taxon>
        <taxon>Gastropoda</taxon>
        <taxon>Heterobranchia</taxon>
        <taxon>Euthyneura</taxon>
        <taxon>Panpulmonata</taxon>
        <taxon>Eupulmonata</taxon>
        <taxon>Stylommatophora</taxon>
        <taxon>Helicina</taxon>
        <taxon>Helicoidea</taxon>
        <taxon>Geomitridae</taxon>
        <taxon>Candidula</taxon>
    </lineage>
</organism>
<dbReference type="GO" id="GO:0008270">
    <property type="term" value="F:zinc ion binding"/>
    <property type="evidence" value="ECO:0007669"/>
    <property type="project" value="InterPro"/>
</dbReference>
<dbReference type="GO" id="GO:0070971">
    <property type="term" value="C:endoplasmic reticulum exit site"/>
    <property type="evidence" value="ECO:0007669"/>
    <property type="project" value="TreeGrafter"/>
</dbReference>
<protein>
    <recommendedName>
        <fullName evidence="1">VWFA domain-containing protein</fullName>
    </recommendedName>
</protein>
<reference evidence="2" key="1">
    <citation type="submission" date="2021-04" db="EMBL/GenBank/DDBJ databases">
        <authorList>
            <consortium name="Molecular Ecology Group"/>
        </authorList>
    </citation>
    <scope>NUCLEOTIDE SEQUENCE</scope>
</reference>
<dbReference type="GO" id="GO:0006886">
    <property type="term" value="P:intracellular protein transport"/>
    <property type="evidence" value="ECO:0007669"/>
    <property type="project" value="InterPro"/>
</dbReference>
<dbReference type="Gene3D" id="3.40.50.410">
    <property type="entry name" value="von Willebrand factor, type A domain"/>
    <property type="match status" value="1"/>
</dbReference>
<dbReference type="AlphaFoldDB" id="A0A8S4A7B9"/>
<comment type="caution">
    <text evidence="2">The sequence shown here is derived from an EMBL/GenBank/DDBJ whole genome shotgun (WGS) entry which is preliminary data.</text>
</comment>
<dbReference type="GO" id="GO:0030127">
    <property type="term" value="C:COPII vesicle coat"/>
    <property type="evidence" value="ECO:0007669"/>
    <property type="project" value="InterPro"/>
</dbReference>
<dbReference type="PROSITE" id="PS50234">
    <property type="entry name" value="VWFA"/>
    <property type="match status" value="1"/>
</dbReference>